<gene>
    <name evidence="1" type="ORF">QE152_g37725</name>
</gene>
<dbReference type="Pfam" id="PF14223">
    <property type="entry name" value="Retrotran_gag_2"/>
    <property type="match status" value="1"/>
</dbReference>
<keyword evidence="2" id="KW-1185">Reference proteome</keyword>
<name>A0AAW1I9Q2_POPJA</name>
<comment type="caution">
    <text evidence="1">The sequence shown here is derived from an EMBL/GenBank/DDBJ whole genome shotgun (WGS) entry which is preliminary data.</text>
</comment>
<sequence>MAANYISSVPKLVGRENYDDWAFAVENFLILEGLSKCIDGTETDTDKILKAKAKLVLTLDASLFVHIKEAKTAAELWQKLKGMYDDTGFTRKIGLLRALISLRLESSESMEAYVNEVIETSQKLRRTGFCIDEEWIGSLLLAGLPEKFAPMIMAIEHSGLKIETDAIKTKLLDMQVDGGSGRKSNAFIVLCEGEVNLTTIVDEEKHEVVVHNVYYVPDLTTNLLSQ</sequence>
<dbReference type="AlphaFoldDB" id="A0AAW1I9Q2"/>
<dbReference type="Proteomes" id="UP001458880">
    <property type="component" value="Unassembled WGS sequence"/>
</dbReference>
<dbReference type="EMBL" id="JASPKY010000756">
    <property type="protein sequence ID" value="KAK9685718.1"/>
    <property type="molecule type" value="Genomic_DNA"/>
</dbReference>
<evidence type="ECO:0000313" key="2">
    <source>
        <dbReference type="Proteomes" id="UP001458880"/>
    </source>
</evidence>
<proteinExistence type="predicted"/>
<evidence type="ECO:0008006" key="3">
    <source>
        <dbReference type="Google" id="ProtNLM"/>
    </source>
</evidence>
<dbReference type="PANTHER" id="PTHR35317">
    <property type="entry name" value="OS04G0629600 PROTEIN"/>
    <property type="match status" value="1"/>
</dbReference>
<dbReference type="PANTHER" id="PTHR35317:SF29">
    <property type="entry name" value="CCHC-TYPE DOMAIN-CONTAINING PROTEIN"/>
    <property type="match status" value="1"/>
</dbReference>
<organism evidence="1 2">
    <name type="scientific">Popillia japonica</name>
    <name type="common">Japanese beetle</name>
    <dbReference type="NCBI Taxonomy" id="7064"/>
    <lineage>
        <taxon>Eukaryota</taxon>
        <taxon>Metazoa</taxon>
        <taxon>Ecdysozoa</taxon>
        <taxon>Arthropoda</taxon>
        <taxon>Hexapoda</taxon>
        <taxon>Insecta</taxon>
        <taxon>Pterygota</taxon>
        <taxon>Neoptera</taxon>
        <taxon>Endopterygota</taxon>
        <taxon>Coleoptera</taxon>
        <taxon>Polyphaga</taxon>
        <taxon>Scarabaeiformia</taxon>
        <taxon>Scarabaeidae</taxon>
        <taxon>Rutelinae</taxon>
        <taxon>Popillia</taxon>
    </lineage>
</organism>
<protein>
    <recommendedName>
        <fullName evidence="3">Retrovirus-related Pol polyprotein from transposon TNT 1-94</fullName>
    </recommendedName>
</protein>
<accession>A0AAW1I9Q2</accession>
<reference evidence="1 2" key="1">
    <citation type="journal article" date="2024" name="BMC Genomics">
        <title>De novo assembly and annotation of Popillia japonica's genome with initial clues to its potential as an invasive pest.</title>
        <authorList>
            <person name="Cucini C."/>
            <person name="Boschi S."/>
            <person name="Funari R."/>
            <person name="Cardaioli E."/>
            <person name="Iannotti N."/>
            <person name="Marturano G."/>
            <person name="Paoli F."/>
            <person name="Bruttini M."/>
            <person name="Carapelli A."/>
            <person name="Frati F."/>
            <person name="Nardi F."/>
        </authorList>
    </citation>
    <scope>NUCLEOTIDE SEQUENCE [LARGE SCALE GENOMIC DNA]</scope>
    <source>
        <strain evidence="1">DMR45628</strain>
    </source>
</reference>
<evidence type="ECO:0000313" key="1">
    <source>
        <dbReference type="EMBL" id="KAK9685718.1"/>
    </source>
</evidence>